<feature type="transmembrane region" description="Helical" evidence="7">
    <location>
        <begin position="145"/>
        <end position="169"/>
    </location>
</feature>
<feature type="transmembrane region" description="Helical" evidence="7">
    <location>
        <begin position="175"/>
        <end position="196"/>
    </location>
</feature>
<evidence type="ECO:0000313" key="9">
    <source>
        <dbReference type="EMBL" id="MCT8974141.1"/>
    </source>
</evidence>
<feature type="domain" description="TRAP C4-dicarboxylate transport system permease DctM subunit" evidence="8">
    <location>
        <begin position="12"/>
        <end position="426"/>
    </location>
</feature>
<keyword evidence="4 7" id="KW-0812">Transmembrane</keyword>
<keyword evidence="2" id="KW-1003">Cell membrane</keyword>
<keyword evidence="5 7" id="KW-1133">Transmembrane helix</keyword>
<name>A0AAW5R1G8_9HYPH</name>
<organism evidence="9 10">
    <name type="scientific">Microbaculum marinisediminis</name>
    <dbReference type="NCBI Taxonomy" id="2931392"/>
    <lineage>
        <taxon>Bacteria</taxon>
        <taxon>Pseudomonadati</taxon>
        <taxon>Pseudomonadota</taxon>
        <taxon>Alphaproteobacteria</taxon>
        <taxon>Hyphomicrobiales</taxon>
        <taxon>Tepidamorphaceae</taxon>
        <taxon>Microbaculum</taxon>
    </lineage>
</organism>
<evidence type="ECO:0000256" key="2">
    <source>
        <dbReference type="ARBA" id="ARBA00022475"/>
    </source>
</evidence>
<dbReference type="PANTHER" id="PTHR33362:SF5">
    <property type="entry name" value="C4-DICARBOXYLATE TRAP TRANSPORTER LARGE PERMEASE PROTEIN DCTM"/>
    <property type="match status" value="1"/>
</dbReference>
<sequence>MEWYVAFLLLIGTFFFLVLLGVPVVFAFFGVNIIYLGYFMGEAGFELLIDSVYGSLSVFVLLPITLFILMGEVLFRTGIAMKMINTLDTWMGAIPGRLSLLAIGSGTLLATLSGASIGTTAMLIRTLTPAMQERGYSKSLSIGPLLGSGGLAIMIPPSALGVILAVIASVSVGKLLIAIILPGILLALSYVVYVVLASRFDPSAAPAYSSERVAISERLMLTAKYILPLSIIIFLVIGVVFLGVATPTEAAALGTAGAFGLAACYGRLTWSVTIEALMSTLRISVMVLAILAASKAFTQLLAYTGATQQLIGWATELPISPIWVIVMMHLITLFLGGPIGGIPLIMMTVPIFLPVVTALGYDPIWFCVAMLINVELAQITPPFGILLYVAKGILQDTTMGEITRAAVPIIVCNLIVLALLIAIPALSLWLPAQMLQ</sequence>
<evidence type="ECO:0000256" key="5">
    <source>
        <dbReference type="ARBA" id="ARBA00022989"/>
    </source>
</evidence>
<comment type="subunit">
    <text evidence="7">The complex comprises the extracytoplasmic solute receptor protein and the two transmembrane proteins.</text>
</comment>
<proteinExistence type="inferred from homology"/>
<dbReference type="NCBIfam" id="TIGR00786">
    <property type="entry name" value="dctM"/>
    <property type="match status" value="1"/>
</dbReference>
<dbReference type="AlphaFoldDB" id="A0AAW5R1G8"/>
<evidence type="ECO:0000256" key="6">
    <source>
        <dbReference type="ARBA" id="ARBA00023136"/>
    </source>
</evidence>
<keyword evidence="10" id="KW-1185">Reference proteome</keyword>
<feature type="transmembrane region" description="Helical" evidence="7">
    <location>
        <begin position="322"/>
        <end position="344"/>
    </location>
</feature>
<dbReference type="InterPro" id="IPR010656">
    <property type="entry name" value="DctM"/>
</dbReference>
<comment type="similarity">
    <text evidence="7">Belongs to the TRAP transporter large permease family.</text>
</comment>
<evidence type="ECO:0000256" key="3">
    <source>
        <dbReference type="ARBA" id="ARBA00022519"/>
    </source>
</evidence>
<evidence type="ECO:0000313" key="10">
    <source>
        <dbReference type="Proteomes" id="UP001320898"/>
    </source>
</evidence>
<reference evidence="9 10" key="1">
    <citation type="submission" date="2022-04" db="EMBL/GenBank/DDBJ databases">
        <authorList>
            <person name="Ye Y.-Q."/>
            <person name="Du Z.-J."/>
        </authorList>
    </citation>
    <scope>NUCLEOTIDE SEQUENCE [LARGE SCALE GENOMIC DNA]</scope>
    <source>
        <strain evidence="9 10">A6E488</strain>
    </source>
</reference>
<comment type="subcellular location">
    <subcellularLocation>
        <location evidence="1 7">Cell inner membrane</location>
        <topology evidence="1 7">Multi-pass membrane protein</topology>
    </subcellularLocation>
</comment>
<feature type="transmembrane region" description="Helical" evidence="7">
    <location>
        <begin position="225"/>
        <end position="244"/>
    </location>
</feature>
<feature type="transmembrane region" description="Helical" evidence="7">
    <location>
        <begin position="6"/>
        <end position="39"/>
    </location>
</feature>
<feature type="transmembrane region" description="Helical" evidence="7">
    <location>
        <begin position="406"/>
        <end position="430"/>
    </location>
</feature>
<comment type="function">
    <text evidence="7">Part of the tripartite ATP-independent periplasmic (TRAP) transport system.</text>
</comment>
<evidence type="ECO:0000256" key="4">
    <source>
        <dbReference type="ARBA" id="ARBA00022692"/>
    </source>
</evidence>
<accession>A0AAW5R1G8</accession>
<evidence type="ECO:0000256" key="7">
    <source>
        <dbReference type="RuleBase" id="RU369079"/>
    </source>
</evidence>
<feature type="transmembrane region" description="Helical" evidence="7">
    <location>
        <begin position="99"/>
        <end position="124"/>
    </location>
</feature>
<protein>
    <recommendedName>
        <fullName evidence="7">TRAP transporter large permease protein</fullName>
    </recommendedName>
</protein>
<keyword evidence="7" id="KW-0813">Transport</keyword>
<dbReference type="GO" id="GO:0005886">
    <property type="term" value="C:plasma membrane"/>
    <property type="evidence" value="ECO:0007669"/>
    <property type="project" value="UniProtKB-SubCell"/>
</dbReference>
<evidence type="ECO:0000256" key="1">
    <source>
        <dbReference type="ARBA" id="ARBA00004429"/>
    </source>
</evidence>
<dbReference type="PIRSF" id="PIRSF006066">
    <property type="entry name" value="HI0050"/>
    <property type="match status" value="1"/>
</dbReference>
<gene>
    <name evidence="9" type="ORF">MUB46_19930</name>
</gene>
<dbReference type="EMBL" id="JALIDZ010000010">
    <property type="protein sequence ID" value="MCT8974141.1"/>
    <property type="molecule type" value="Genomic_DNA"/>
</dbReference>
<feature type="transmembrane region" description="Helical" evidence="7">
    <location>
        <begin position="280"/>
        <end position="302"/>
    </location>
</feature>
<comment type="caution">
    <text evidence="9">The sequence shown here is derived from an EMBL/GenBank/DDBJ whole genome shotgun (WGS) entry which is preliminary data.</text>
</comment>
<dbReference type="RefSeq" id="WP_261617722.1">
    <property type="nucleotide sequence ID" value="NZ_JALIDZ010000010.1"/>
</dbReference>
<keyword evidence="6 7" id="KW-0472">Membrane</keyword>
<dbReference type="PANTHER" id="PTHR33362">
    <property type="entry name" value="SIALIC ACID TRAP TRANSPORTER PERMEASE PROTEIN SIAT-RELATED"/>
    <property type="match status" value="1"/>
</dbReference>
<dbReference type="GO" id="GO:0022857">
    <property type="term" value="F:transmembrane transporter activity"/>
    <property type="evidence" value="ECO:0007669"/>
    <property type="project" value="UniProtKB-UniRule"/>
</dbReference>
<feature type="transmembrane region" description="Helical" evidence="7">
    <location>
        <begin position="378"/>
        <end position="394"/>
    </location>
</feature>
<evidence type="ECO:0000259" key="8">
    <source>
        <dbReference type="Pfam" id="PF06808"/>
    </source>
</evidence>
<dbReference type="InterPro" id="IPR004681">
    <property type="entry name" value="TRAP_DctM"/>
</dbReference>
<keyword evidence="3 7" id="KW-0997">Cell inner membrane</keyword>
<dbReference type="Pfam" id="PF06808">
    <property type="entry name" value="DctM"/>
    <property type="match status" value="1"/>
</dbReference>
<feature type="transmembrane region" description="Helical" evidence="7">
    <location>
        <begin position="250"/>
        <end position="268"/>
    </location>
</feature>
<dbReference type="Proteomes" id="UP001320898">
    <property type="component" value="Unassembled WGS sequence"/>
</dbReference>
<feature type="transmembrane region" description="Helical" evidence="7">
    <location>
        <begin position="51"/>
        <end position="79"/>
    </location>
</feature>